<dbReference type="SUPFAM" id="SSF161098">
    <property type="entry name" value="MetI-like"/>
    <property type="match status" value="1"/>
</dbReference>
<evidence type="ECO:0000256" key="5">
    <source>
        <dbReference type="ARBA" id="ARBA00022989"/>
    </source>
</evidence>
<keyword evidence="3" id="KW-1003">Cell membrane</keyword>
<feature type="transmembrane region" description="Helical" evidence="7">
    <location>
        <begin position="12"/>
        <end position="32"/>
    </location>
</feature>
<feature type="transmembrane region" description="Helical" evidence="7">
    <location>
        <begin position="110"/>
        <end position="129"/>
    </location>
</feature>
<dbReference type="Gene3D" id="1.10.3720.10">
    <property type="entry name" value="MetI-like"/>
    <property type="match status" value="1"/>
</dbReference>
<keyword evidence="4 7" id="KW-0812">Transmembrane</keyword>
<dbReference type="PANTHER" id="PTHR43744">
    <property type="entry name" value="ABC TRANSPORTER PERMEASE PROTEIN MG189-RELATED-RELATED"/>
    <property type="match status" value="1"/>
</dbReference>
<evidence type="ECO:0000256" key="7">
    <source>
        <dbReference type="RuleBase" id="RU363032"/>
    </source>
</evidence>
<dbReference type="Proteomes" id="UP001596378">
    <property type="component" value="Unassembled WGS sequence"/>
</dbReference>
<evidence type="ECO:0000256" key="4">
    <source>
        <dbReference type="ARBA" id="ARBA00022692"/>
    </source>
</evidence>
<dbReference type="RefSeq" id="WP_378044702.1">
    <property type="nucleotide sequence ID" value="NZ_JBHMDN010000005.1"/>
</dbReference>
<sequence>MIRKQSAGDWLLDVVAYASMTLMGIVTLLPFMNVLSKAFSAEWAVVTGKVSFLPIDFQLDTMKFVVTGQPFLNAFAISIYITLAGTVISLAVTAITAYPLSKKEIKGMKWMMIVFVFTMLFSGGLIPSYMLIKHLNLINNVWAVILPGVVNVFNLLIVKSYYETLPESLEESARIDGASNLGIVFRIIIPLSLPVLATICLFIAVGYWNEYFNPMLYLTQADLKPLQVYMRDLVMDAQGSSDMLYRNSDDLLNVTPEGVRSATIIASTVPIVLIYPFLQKYFIKGVLIGSVKG</sequence>
<keyword evidence="10" id="KW-1185">Reference proteome</keyword>
<evidence type="ECO:0000259" key="8">
    <source>
        <dbReference type="PROSITE" id="PS50928"/>
    </source>
</evidence>
<dbReference type="InterPro" id="IPR000515">
    <property type="entry name" value="MetI-like"/>
</dbReference>
<comment type="similarity">
    <text evidence="7">Belongs to the binding-protein-dependent transport system permease family.</text>
</comment>
<feature type="domain" description="ABC transmembrane type-1" evidence="8">
    <location>
        <begin position="75"/>
        <end position="278"/>
    </location>
</feature>
<dbReference type="Pfam" id="PF00528">
    <property type="entry name" value="BPD_transp_1"/>
    <property type="match status" value="1"/>
</dbReference>
<feature type="transmembrane region" description="Helical" evidence="7">
    <location>
        <begin position="183"/>
        <end position="208"/>
    </location>
</feature>
<keyword evidence="5 7" id="KW-1133">Transmembrane helix</keyword>
<feature type="transmembrane region" description="Helical" evidence="7">
    <location>
        <begin position="258"/>
        <end position="278"/>
    </location>
</feature>
<gene>
    <name evidence="9" type="ORF">ACFQMJ_28020</name>
</gene>
<organism evidence="9 10">
    <name type="scientific">Cohnella cellulosilytica</name>
    <dbReference type="NCBI Taxonomy" id="986710"/>
    <lineage>
        <taxon>Bacteria</taxon>
        <taxon>Bacillati</taxon>
        <taxon>Bacillota</taxon>
        <taxon>Bacilli</taxon>
        <taxon>Bacillales</taxon>
        <taxon>Paenibacillaceae</taxon>
        <taxon>Cohnella</taxon>
    </lineage>
</organism>
<evidence type="ECO:0000256" key="6">
    <source>
        <dbReference type="ARBA" id="ARBA00023136"/>
    </source>
</evidence>
<proteinExistence type="inferred from homology"/>
<name>A0ABW2FK82_9BACL</name>
<evidence type="ECO:0000256" key="1">
    <source>
        <dbReference type="ARBA" id="ARBA00004651"/>
    </source>
</evidence>
<dbReference type="EMBL" id="JBHTAI010000022">
    <property type="protein sequence ID" value="MFC7152399.1"/>
    <property type="molecule type" value="Genomic_DNA"/>
</dbReference>
<evidence type="ECO:0000313" key="10">
    <source>
        <dbReference type="Proteomes" id="UP001596378"/>
    </source>
</evidence>
<comment type="subcellular location">
    <subcellularLocation>
        <location evidence="1 7">Cell membrane</location>
        <topology evidence="1 7">Multi-pass membrane protein</topology>
    </subcellularLocation>
</comment>
<dbReference type="CDD" id="cd06261">
    <property type="entry name" value="TM_PBP2"/>
    <property type="match status" value="1"/>
</dbReference>
<accession>A0ABW2FK82</accession>
<reference evidence="10" key="1">
    <citation type="journal article" date="2019" name="Int. J. Syst. Evol. Microbiol.">
        <title>The Global Catalogue of Microorganisms (GCM) 10K type strain sequencing project: providing services to taxonomists for standard genome sequencing and annotation.</title>
        <authorList>
            <consortium name="The Broad Institute Genomics Platform"/>
            <consortium name="The Broad Institute Genome Sequencing Center for Infectious Disease"/>
            <person name="Wu L."/>
            <person name="Ma J."/>
        </authorList>
    </citation>
    <scope>NUCLEOTIDE SEQUENCE [LARGE SCALE GENOMIC DNA]</scope>
    <source>
        <strain evidence="10">KCTC 12907</strain>
    </source>
</reference>
<feature type="transmembrane region" description="Helical" evidence="7">
    <location>
        <begin position="141"/>
        <end position="162"/>
    </location>
</feature>
<comment type="caution">
    <text evidence="9">The sequence shown here is derived from an EMBL/GenBank/DDBJ whole genome shotgun (WGS) entry which is preliminary data.</text>
</comment>
<evidence type="ECO:0000313" key="9">
    <source>
        <dbReference type="EMBL" id="MFC7152399.1"/>
    </source>
</evidence>
<dbReference type="InterPro" id="IPR035906">
    <property type="entry name" value="MetI-like_sf"/>
</dbReference>
<keyword evidence="6 7" id="KW-0472">Membrane</keyword>
<evidence type="ECO:0000256" key="2">
    <source>
        <dbReference type="ARBA" id="ARBA00022448"/>
    </source>
</evidence>
<dbReference type="PROSITE" id="PS50928">
    <property type="entry name" value="ABC_TM1"/>
    <property type="match status" value="1"/>
</dbReference>
<feature type="transmembrane region" description="Helical" evidence="7">
    <location>
        <begin position="71"/>
        <end position="98"/>
    </location>
</feature>
<keyword evidence="2 7" id="KW-0813">Transport</keyword>
<dbReference type="PANTHER" id="PTHR43744:SF9">
    <property type="entry name" value="POLYGALACTURONAN_RHAMNOGALACTURONAN TRANSPORT SYSTEM PERMEASE PROTEIN YTCP"/>
    <property type="match status" value="1"/>
</dbReference>
<evidence type="ECO:0000256" key="3">
    <source>
        <dbReference type="ARBA" id="ARBA00022475"/>
    </source>
</evidence>
<protein>
    <submittedName>
        <fullName evidence="9">Carbohydrate ABC transporter permease</fullName>
    </submittedName>
</protein>